<keyword evidence="1" id="KW-0472">Membrane</keyword>
<protein>
    <submittedName>
        <fullName evidence="2">Attractin</fullName>
    </submittedName>
</protein>
<proteinExistence type="predicted"/>
<dbReference type="EMBL" id="QXTE01000102">
    <property type="protein sequence ID" value="TFK06090.1"/>
    <property type="molecule type" value="Genomic_DNA"/>
</dbReference>
<organism evidence="2 3">
    <name type="scientific">Platysternon megacephalum</name>
    <name type="common">big-headed turtle</name>
    <dbReference type="NCBI Taxonomy" id="55544"/>
    <lineage>
        <taxon>Eukaryota</taxon>
        <taxon>Metazoa</taxon>
        <taxon>Chordata</taxon>
        <taxon>Craniata</taxon>
        <taxon>Vertebrata</taxon>
        <taxon>Euteleostomi</taxon>
        <taxon>Archelosauria</taxon>
        <taxon>Testudinata</taxon>
        <taxon>Testudines</taxon>
        <taxon>Cryptodira</taxon>
        <taxon>Durocryptodira</taxon>
        <taxon>Testudinoidea</taxon>
        <taxon>Platysternidae</taxon>
        <taxon>Platysternon</taxon>
    </lineage>
</organism>
<dbReference type="Proteomes" id="UP000297703">
    <property type="component" value="Unassembled WGS sequence"/>
</dbReference>
<keyword evidence="1" id="KW-0812">Transmembrane</keyword>
<gene>
    <name evidence="2" type="ORF">DR999_PMT11200</name>
</gene>
<keyword evidence="3" id="KW-1185">Reference proteome</keyword>
<accession>A0A4D9EI39</accession>
<evidence type="ECO:0000256" key="1">
    <source>
        <dbReference type="SAM" id="Phobius"/>
    </source>
</evidence>
<evidence type="ECO:0000313" key="3">
    <source>
        <dbReference type="Proteomes" id="UP000297703"/>
    </source>
</evidence>
<keyword evidence="1" id="KW-1133">Transmembrane helix</keyword>
<name>A0A4D9EI39_9SAUR</name>
<reference evidence="2 3" key="1">
    <citation type="submission" date="2019-04" db="EMBL/GenBank/DDBJ databases">
        <title>Draft genome of the big-headed turtle Platysternon megacephalum.</title>
        <authorList>
            <person name="Gong S."/>
        </authorList>
    </citation>
    <scope>NUCLEOTIDE SEQUENCE [LARGE SCALE GENOMIC DNA]</scope>
    <source>
        <strain evidence="2">DO16091913</strain>
        <tissue evidence="2">Muscle</tissue>
    </source>
</reference>
<comment type="caution">
    <text evidence="2">The sequence shown here is derived from an EMBL/GenBank/DDBJ whole genome shotgun (WGS) entry which is preliminary data.</text>
</comment>
<dbReference type="AlphaFoldDB" id="A0A4D9EI39"/>
<reference evidence="2 3" key="2">
    <citation type="submission" date="2019-04" db="EMBL/GenBank/DDBJ databases">
        <title>The genome sequence of big-headed turtle.</title>
        <authorList>
            <person name="Gong S."/>
        </authorList>
    </citation>
    <scope>NUCLEOTIDE SEQUENCE [LARGE SCALE GENOMIC DNA]</scope>
    <source>
        <strain evidence="2">DO16091913</strain>
        <tissue evidence="2">Muscle</tissue>
    </source>
</reference>
<feature type="transmembrane region" description="Helical" evidence="1">
    <location>
        <begin position="66"/>
        <end position="85"/>
    </location>
</feature>
<evidence type="ECO:0000313" key="2">
    <source>
        <dbReference type="EMBL" id="TFK06090.1"/>
    </source>
</evidence>
<sequence length="114" mass="12714">MSRGPAPPALLPGTSQQSWFAVWMEDRKLHPMKGCRSRCMDLPGHWLQEKHRYLFAFPLGDASSTLPLALLNCTVYTLGFTLFLLDPTPMEKQGRALLEEGLHNASAYGPESLV</sequence>